<feature type="domain" description="Ig-like" evidence="9">
    <location>
        <begin position="250"/>
        <end position="341"/>
    </location>
</feature>
<evidence type="ECO:0000256" key="2">
    <source>
        <dbReference type="ARBA" id="ARBA00006692"/>
    </source>
</evidence>
<sequence>MMMKRFKYSTVDLTHKLSIDEVEFNDAGEYIFQAGTQKATAYLYVQPPEAPKFVQELRNCIVIAGDTAKFTVRATGRPAPEVTWYKEGITVTPSFKYKILNDEDQYTLAVVEVEATDAGEYTCEATNENGTFRTTATLQVDNKAEMPEPSAPIASAPAIVEPMQDFITREGQSARFQCKVVGTNIKVIWSRDGKRIKPSRYFKMSEFNGVHQLEVTEAYPEDEGVYKITVSSDQGEVSCSATLKLDIDPPRVIEPLQPAHVIEGSAVKMDCVIEGEQLVVRWFNKGHDVTDNPQYKCKWEEASGHCWMIIMDCKKKDTGEIRCHVSNFAGEAVCSTDLLVTGKSDLDENRKQYLSQIEMQLSEKQKEYEISFPVEDVKTEFSPMIAEPAESTMAKEGNDAKFQVRLASLPEPEVAWYKDGKIIGPSGFPGNKFQFYYESRAHSHTRGVVVSGVRPEDAGKYELKAWNKLGQVACAATLKVQGMGRRRN</sequence>
<dbReference type="Ensembl" id="ENSCSAVT00000006997.1">
    <property type="protein sequence ID" value="ENSCSAVP00000006910.1"/>
    <property type="gene ID" value="ENSCSAVG00000004123.1"/>
</dbReference>
<dbReference type="FunFam" id="2.60.40.10:FF:000425">
    <property type="entry name" value="Myosin light chain kinase"/>
    <property type="match status" value="1"/>
</dbReference>
<dbReference type="InterPro" id="IPR003598">
    <property type="entry name" value="Ig_sub2"/>
</dbReference>
<keyword evidence="6" id="KW-0067">ATP-binding</keyword>
<reference evidence="10" key="3">
    <citation type="submission" date="2025-09" db="UniProtKB">
        <authorList>
            <consortium name="Ensembl"/>
        </authorList>
    </citation>
    <scope>IDENTIFICATION</scope>
</reference>
<dbReference type="PANTHER" id="PTHR13817">
    <property type="entry name" value="TITIN"/>
    <property type="match status" value="1"/>
</dbReference>
<name>H2YNK3_CIOSA</name>
<feature type="domain" description="Ig-like" evidence="9">
    <location>
        <begin position="51"/>
        <end position="139"/>
    </location>
</feature>
<reference evidence="10" key="2">
    <citation type="submission" date="2025-08" db="UniProtKB">
        <authorList>
            <consortium name="Ensembl"/>
        </authorList>
    </citation>
    <scope>IDENTIFICATION</scope>
</reference>
<comment type="similarity">
    <text evidence="2">Belongs to the protein kinase superfamily. CAMK Ser/Thr protein kinase family.</text>
</comment>
<dbReference type="InterPro" id="IPR036179">
    <property type="entry name" value="Ig-like_dom_sf"/>
</dbReference>
<dbReference type="FunFam" id="2.60.40.10:FF:000032">
    <property type="entry name" value="palladin isoform X1"/>
    <property type="match status" value="1"/>
</dbReference>
<dbReference type="InterPro" id="IPR013098">
    <property type="entry name" value="Ig_I-set"/>
</dbReference>
<dbReference type="InterPro" id="IPR050964">
    <property type="entry name" value="Striated_Muscle_Regulatory"/>
</dbReference>
<keyword evidence="3" id="KW-0963">Cytoplasm</keyword>
<keyword evidence="7" id="KW-1015">Disulfide bond</keyword>
<keyword evidence="5" id="KW-0547">Nucleotide-binding</keyword>
<dbReference type="GO" id="GO:0060298">
    <property type="term" value="P:positive regulation of sarcomere organization"/>
    <property type="evidence" value="ECO:0007669"/>
    <property type="project" value="UniProtKB-ARBA"/>
</dbReference>
<dbReference type="InterPro" id="IPR013783">
    <property type="entry name" value="Ig-like_fold"/>
</dbReference>
<comment type="subcellular location">
    <subcellularLocation>
        <location evidence="1">Cytoplasm</location>
    </subcellularLocation>
</comment>
<dbReference type="InterPro" id="IPR007110">
    <property type="entry name" value="Ig-like_dom"/>
</dbReference>
<keyword evidence="4" id="KW-0677">Repeat</keyword>
<dbReference type="SMART" id="SM00408">
    <property type="entry name" value="IGc2"/>
    <property type="match status" value="3"/>
</dbReference>
<proteinExistence type="inferred from homology"/>
<keyword evidence="11" id="KW-1185">Reference proteome</keyword>
<evidence type="ECO:0000256" key="8">
    <source>
        <dbReference type="ARBA" id="ARBA00023319"/>
    </source>
</evidence>
<dbReference type="Proteomes" id="UP000007875">
    <property type="component" value="Unassembled WGS sequence"/>
</dbReference>
<dbReference type="SUPFAM" id="SSF48726">
    <property type="entry name" value="Immunoglobulin"/>
    <property type="match status" value="5"/>
</dbReference>
<organism evidence="10 11">
    <name type="scientific">Ciona savignyi</name>
    <name type="common">Pacific transparent sea squirt</name>
    <dbReference type="NCBI Taxonomy" id="51511"/>
    <lineage>
        <taxon>Eukaryota</taxon>
        <taxon>Metazoa</taxon>
        <taxon>Chordata</taxon>
        <taxon>Tunicata</taxon>
        <taxon>Ascidiacea</taxon>
        <taxon>Phlebobranchia</taxon>
        <taxon>Cionidae</taxon>
        <taxon>Ciona</taxon>
    </lineage>
</organism>
<feature type="domain" description="Ig-like" evidence="9">
    <location>
        <begin position="383"/>
        <end position="481"/>
    </location>
</feature>
<dbReference type="InterPro" id="IPR003599">
    <property type="entry name" value="Ig_sub"/>
</dbReference>
<evidence type="ECO:0000256" key="4">
    <source>
        <dbReference type="ARBA" id="ARBA00022737"/>
    </source>
</evidence>
<dbReference type="Gene3D" id="2.60.40.10">
    <property type="entry name" value="Immunoglobulins"/>
    <property type="match status" value="5"/>
</dbReference>
<dbReference type="GO" id="GO:0005524">
    <property type="term" value="F:ATP binding"/>
    <property type="evidence" value="ECO:0007669"/>
    <property type="project" value="UniProtKB-KW"/>
</dbReference>
<evidence type="ECO:0000259" key="9">
    <source>
        <dbReference type="PROSITE" id="PS50835"/>
    </source>
</evidence>
<protein>
    <recommendedName>
        <fullName evidence="9">Ig-like domain-containing protein</fullName>
    </recommendedName>
</protein>
<feature type="domain" description="Ig-like" evidence="9">
    <location>
        <begin position="157"/>
        <end position="238"/>
    </location>
</feature>
<keyword evidence="8" id="KW-0393">Immunoglobulin domain</keyword>
<dbReference type="GO" id="GO:0055013">
    <property type="term" value="P:cardiac muscle cell development"/>
    <property type="evidence" value="ECO:0007669"/>
    <property type="project" value="UniProtKB-ARBA"/>
</dbReference>
<evidence type="ECO:0000313" key="11">
    <source>
        <dbReference type="Proteomes" id="UP000007875"/>
    </source>
</evidence>
<dbReference type="AlphaFoldDB" id="H2YNK3"/>
<dbReference type="FunFam" id="2.60.40.10:FF:000107">
    <property type="entry name" value="Myosin, light chain kinase a"/>
    <property type="match status" value="1"/>
</dbReference>
<evidence type="ECO:0000256" key="1">
    <source>
        <dbReference type="ARBA" id="ARBA00004496"/>
    </source>
</evidence>
<evidence type="ECO:0000256" key="3">
    <source>
        <dbReference type="ARBA" id="ARBA00022490"/>
    </source>
</evidence>
<dbReference type="OMA" id="CKWEEAS"/>
<dbReference type="PROSITE" id="PS50835">
    <property type="entry name" value="IG_LIKE"/>
    <property type="match status" value="4"/>
</dbReference>
<dbReference type="HOGENOM" id="CLU_500227_0_0_1"/>
<reference evidence="11" key="1">
    <citation type="submission" date="2003-08" db="EMBL/GenBank/DDBJ databases">
        <authorList>
            <person name="Birren B."/>
            <person name="Nusbaum C."/>
            <person name="Abebe A."/>
            <person name="Abouelleil A."/>
            <person name="Adekoya E."/>
            <person name="Ait-zahra M."/>
            <person name="Allen N."/>
            <person name="Allen T."/>
            <person name="An P."/>
            <person name="Anderson M."/>
            <person name="Anderson S."/>
            <person name="Arachchi H."/>
            <person name="Armbruster J."/>
            <person name="Bachantsang P."/>
            <person name="Baldwin J."/>
            <person name="Barry A."/>
            <person name="Bayul T."/>
            <person name="Blitshsteyn B."/>
            <person name="Bloom T."/>
            <person name="Blye J."/>
            <person name="Boguslavskiy L."/>
            <person name="Borowsky M."/>
            <person name="Boukhgalter B."/>
            <person name="Brunache A."/>
            <person name="Butler J."/>
            <person name="Calixte N."/>
            <person name="Calvo S."/>
            <person name="Camarata J."/>
            <person name="Campo K."/>
            <person name="Chang J."/>
            <person name="Cheshatsang Y."/>
            <person name="Citroen M."/>
            <person name="Collymore A."/>
            <person name="Considine T."/>
            <person name="Cook A."/>
            <person name="Cooke P."/>
            <person name="Corum B."/>
            <person name="Cuomo C."/>
            <person name="David R."/>
            <person name="Dawoe T."/>
            <person name="Degray S."/>
            <person name="Dodge S."/>
            <person name="Dooley K."/>
            <person name="Dorje P."/>
            <person name="Dorjee K."/>
            <person name="Dorris L."/>
            <person name="Duffey N."/>
            <person name="Dupes A."/>
            <person name="Elkins T."/>
            <person name="Engels R."/>
            <person name="Erickson J."/>
            <person name="Farina A."/>
            <person name="Faro S."/>
            <person name="Ferreira P."/>
            <person name="Fischer H."/>
            <person name="Fitzgerald M."/>
            <person name="Foley K."/>
            <person name="Gage D."/>
            <person name="Galagan J."/>
            <person name="Gearin G."/>
            <person name="Gnerre S."/>
            <person name="Gnirke A."/>
            <person name="Goyette A."/>
            <person name="Graham J."/>
            <person name="Grandbois E."/>
            <person name="Gyaltsen K."/>
            <person name="Hafez N."/>
            <person name="Hagopian D."/>
            <person name="Hagos B."/>
            <person name="Hall J."/>
            <person name="Hatcher B."/>
            <person name="Heller A."/>
            <person name="Higgins H."/>
            <person name="Honan T."/>
            <person name="Horn A."/>
            <person name="Houde N."/>
            <person name="Hughes L."/>
            <person name="Hulme W."/>
            <person name="Husby E."/>
            <person name="Iliev I."/>
            <person name="Jaffe D."/>
            <person name="Jones C."/>
            <person name="Kamal M."/>
            <person name="Kamat A."/>
            <person name="Kamvysselis M."/>
            <person name="Karlsson E."/>
            <person name="Kells C."/>
            <person name="Kieu A."/>
            <person name="Kisner P."/>
            <person name="Kodira C."/>
            <person name="Kulbokas E."/>
            <person name="Labutti K."/>
            <person name="Lama D."/>
            <person name="Landers T."/>
            <person name="Leger J."/>
            <person name="Levine S."/>
            <person name="Lewis D."/>
            <person name="Lewis T."/>
            <person name="Lindblad-toh K."/>
            <person name="Liu X."/>
            <person name="Lokyitsang T."/>
            <person name="Lokyitsang Y."/>
            <person name="Lucien O."/>
            <person name="Lui A."/>
            <person name="Ma L.J."/>
            <person name="Mabbitt R."/>
            <person name="Macdonald J."/>
            <person name="Maclean C."/>
            <person name="Major J."/>
            <person name="Manning J."/>
            <person name="Marabella R."/>
            <person name="Maru K."/>
            <person name="Matthews C."/>
            <person name="Mauceli E."/>
            <person name="Mccarthy M."/>
            <person name="Mcdonough S."/>
            <person name="Mcghee T."/>
            <person name="Meldrim J."/>
            <person name="Meneus L."/>
            <person name="Mesirov J."/>
            <person name="Mihalev A."/>
            <person name="Mihova T."/>
            <person name="Mikkelsen T."/>
            <person name="Mlenga V."/>
            <person name="Moru K."/>
            <person name="Mozes J."/>
            <person name="Mulrain L."/>
            <person name="Munson G."/>
            <person name="Naylor J."/>
            <person name="Newes C."/>
            <person name="Nguyen C."/>
            <person name="Nguyen N."/>
            <person name="Nguyen T."/>
            <person name="Nicol R."/>
            <person name="Nielsen C."/>
            <person name="Nizzari M."/>
            <person name="Norbu C."/>
            <person name="Norbu N."/>
            <person name="O'donnell P."/>
            <person name="Okoawo O."/>
            <person name="O'leary S."/>
            <person name="Omotosho B."/>
            <person name="O'neill K."/>
            <person name="Osman S."/>
            <person name="Parker S."/>
            <person name="Perrin D."/>
            <person name="Phunkhang P."/>
            <person name="Piqani B."/>
            <person name="Purcell S."/>
            <person name="Rachupka T."/>
            <person name="Ramasamy U."/>
            <person name="Rameau R."/>
            <person name="Ray V."/>
            <person name="Raymond C."/>
            <person name="Retta R."/>
            <person name="Richardson S."/>
            <person name="Rise C."/>
            <person name="Rodriguez J."/>
            <person name="Rogers J."/>
            <person name="Rogov P."/>
            <person name="Rutman M."/>
            <person name="Schupbach R."/>
            <person name="Seaman C."/>
            <person name="Settipalli S."/>
            <person name="Sharpe T."/>
            <person name="Sheridan J."/>
            <person name="Sherpa N."/>
            <person name="Shi J."/>
            <person name="Smirnov S."/>
            <person name="Smith C."/>
            <person name="Sougnez C."/>
            <person name="Spencer B."/>
            <person name="Stalker J."/>
            <person name="Stange-thomann N."/>
            <person name="Stavropoulos S."/>
            <person name="Stetson K."/>
            <person name="Stone C."/>
            <person name="Stone S."/>
            <person name="Stubbs M."/>
            <person name="Talamas J."/>
            <person name="Tchuinga P."/>
            <person name="Tenzing P."/>
            <person name="Tesfaye S."/>
            <person name="Theodore J."/>
            <person name="Thoulutsang Y."/>
            <person name="Topham K."/>
            <person name="Towey S."/>
            <person name="Tsamla T."/>
            <person name="Tsomo N."/>
            <person name="Vallee D."/>
            <person name="Vassiliev H."/>
            <person name="Venkataraman V."/>
            <person name="Vinson J."/>
            <person name="Vo A."/>
            <person name="Wade C."/>
            <person name="Wang S."/>
            <person name="Wangchuk T."/>
            <person name="Wangdi T."/>
            <person name="Whittaker C."/>
            <person name="Wilkinson J."/>
            <person name="Wu Y."/>
            <person name="Wyman D."/>
            <person name="Yadav S."/>
            <person name="Yang S."/>
            <person name="Yang X."/>
            <person name="Yeager S."/>
            <person name="Yee E."/>
            <person name="Young G."/>
            <person name="Zainoun J."/>
            <person name="Zembeck L."/>
            <person name="Zimmer A."/>
            <person name="Zody M."/>
            <person name="Lander E."/>
        </authorList>
    </citation>
    <scope>NUCLEOTIDE SEQUENCE [LARGE SCALE GENOMIC DNA]</scope>
</reference>
<dbReference type="GeneTree" id="ENSGT01110000267173"/>
<dbReference type="FunFam" id="2.60.40.10:FF:000147">
    <property type="entry name" value="Myosin light chain kinase"/>
    <property type="match status" value="1"/>
</dbReference>
<accession>H2YNK3</accession>
<dbReference type="GO" id="GO:0005737">
    <property type="term" value="C:cytoplasm"/>
    <property type="evidence" value="ECO:0007669"/>
    <property type="project" value="UniProtKB-SubCell"/>
</dbReference>
<dbReference type="PANTHER" id="PTHR13817:SF171">
    <property type="entry name" value="STRETCHIN-MLCK, ISOFORM U"/>
    <property type="match status" value="1"/>
</dbReference>
<dbReference type="Pfam" id="PF07679">
    <property type="entry name" value="I-set"/>
    <property type="match status" value="4"/>
</dbReference>
<evidence type="ECO:0000256" key="5">
    <source>
        <dbReference type="ARBA" id="ARBA00022741"/>
    </source>
</evidence>
<evidence type="ECO:0000313" key="10">
    <source>
        <dbReference type="Ensembl" id="ENSCSAVP00000006910.1"/>
    </source>
</evidence>
<dbReference type="SMART" id="SM00409">
    <property type="entry name" value="IG"/>
    <property type="match status" value="4"/>
</dbReference>
<dbReference type="GO" id="GO:0045989">
    <property type="term" value="P:positive regulation of striated muscle contraction"/>
    <property type="evidence" value="ECO:0007669"/>
    <property type="project" value="UniProtKB-ARBA"/>
</dbReference>
<evidence type="ECO:0000256" key="7">
    <source>
        <dbReference type="ARBA" id="ARBA00023157"/>
    </source>
</evidence>
<evidence type="ECO:0000256" key="6">
    <source>
        <dbReference type="ARBA" id="ARBA00022840"/>
    </source>
</evidence>